<proteinExistence type="predicted"/>
<keyword evidence="2" id="KW-1185">Reference proteome</keyword>
<dbReference type="Gene3D" id="2.130.10.10">
    <property type="entry name" value="YVTN repeat-like/Quinoprotein amine dehydrogenase"/>
    <property type="match status" value="1"/>
</dbReference>
<sequence>MLNNYLRRLLLLWLTTGWLCANGQGYNNNWYFGTQAGLHFSGGSPSPLTNGQFVSYEGCASISNGAGVLQAYSNGINVWNRNHQVMPNGAGMGGHESASQCSLFLPYPGDPTKFVFLMVDAIDNNLIYGLRYSVLDMTLQSGLGDVTATRNVRLPTPTPSGKVTEKLTAALHANGRDYWIIVKGWQNNEFYSFLLSPSGVSSTPVVSAAGPVHQGGGSFFGAGNAVGCMRVSPNGQWLALAQRDNQFALHNFDNGTGVVSNYVSLGHYGYNYGVEFSPNSSRLYCSASPGGSIGQYNLQAGTPAQIAASRVSIYSGDISGLQRGPDGKIYGAMLFNNALSVINHPDALGAACNLSVGTVGLGGRQSQNGLPNFPNAFPRVVNEWTGVVSTAYTDAANWSAGYVPGAADDVTIPATAVRMPVLGAAAAAAGFTVASGASMTVASGGDLTLARTLTNNGTFGGDGTVRMGASGTTQLLGTSPVRIGSLAVGGSPLNIVQDVDVQTPLFVTRVLTLGGNLTMSGAGSLTLVSDASGTAMIVNQNGLVRGTATIQRWIDPSLNPGLGYRHLAAPVTGSTLADLSTTTFTPTFNSAYNTSPYPGSVTPFPTVFAYNHELLNTSVAAGMSDFDKGWYSPNGAAAVMQNGVGYTVNMAGGQTVDFVGQPSASGFFVQFRRRGSSPESGWMLWGNPFPSPIDWDVLHTNGNAGGVASVDNAVYVYKSSGQYTGAYASYVNGVGANGGTNIIPLGQAFFVRANTAGSDAVRNNFFFSSTARVTTYQNPPLQRGREIRPLIALELRTAAGQRDEAVLYAEAGATAGFDAAFDAAKVMAGGSTLSLPAGAGQELSISGLPALGTTAQTIPLTVRVASTGTYSLTATGLLNLPAGCRVHLLDAQTGTSTPLTARAAYSFSAAAGTLAGRFALVIDPARPTAATGALARQVSVYPNPAHGQLWVALPAGYARQAVRVTVLNLLGQTVLTQELPAGRAAAAALTLPATLARGVYAVRVQLPDAVVDKRVVIE</sequence>
<dbReference type="Proteomes" id="UP000248553">
    <property type="component" value="Unassembled WGS sequence"/>
</dbReference>
<accession>A0A328BX30</accession>
<dbReference type="AlphaFoldDB" id="A0A328BX30"/>
<reference evidence="2" key="1">
    <citation type="submission" date="2018-05" db="EMBL/GenBank/DDBJ databases">
        <authorList>
            <person name="Nie L."/>
        </authorList>
    </citation>
    <scope>NUCLEOTIDE SEQUENCE [LARGE SCALE GENOMIC DNA]</scope>
    <source>
        <strain evidence="2">NL</strain>
    </source>
</reference>
<comment type="caution">
    <text evidence="1">The sequence shown here is derived from an EMBL/GenBank/DDBJ whole genome shotgun (WGS) entry which is preliminary data.</text>
</comment>
<dbReference type="EMBL" id="QHKM01000001">
    <property type="protein sequence ID" value="RAK69648.1"/>
    <property type="molecule type" value="Genomic_DNA"/>
</dbReference>
<name>A0A328BX30_9BACT</name>
<gene>
    <name evidence="1" type="ORF">DLM85_01960</name>
</gene>
<evidence type="ECO:0000313" key="1">
    <source>
        <dbReference type="EMBL" id="RAK69648.1"/>
    </source>
</evidence>
<dbReference type="InterPro" id="IPR011044">
    <property type="entry name" value="Quino_amine_DH_bsu"/>
</dbReference>
<evidence type="ECO:0000313" key="2">
    <source>
        <dbReference type="Proteomes" id="UP000248553"/>
    </source>
</evidence>
<dbReference type="InterPro" id="IPR015943">
    <property type="entry name" value="WD40/YVTN_repeat-like_dom_sf"/>
</dbReference>
<dbReference type="NCBIfam" id="TIGR04183">
    <property type="entry name" value="Por_Secre_tail"/>
    <property type="match status" value="1"/>
</dbReference>
<protein>
    <recommendedName>
        <fullName evidence="3">Secretion system C-terminal sorting domain-containing protein</fullName>
    </recommendedName>
</protein>
<dbReference type="OrthoDB" id="1493708at2"/>
<dbReference type="InterPro" id="IPR026444">
    <property type="entry name" value="Secre_tail"/>
</dbReference>
<dbReference type="RefSeq" id="WP_111476384.1">
    <property type="nucleotide sequence ID" value="NZ_QHKM01000001.1"/>
</dbReference>
<dbReference type="SUPFAM" id="SSF50969">
    <property type="entry name" value="YVTN repeat-like/Quinoprotein amine dehydrogenase"/>
    <property type="match status" value="1"/>
</dbReference>
<evidence type="ECO:0008006" key="3">
    <source>
        <dbReference type="Google" id="ProtNLM"/>
    </source>
</evidence>
<organism evidence="1 2">
    <name type="scientific">Hymenobacter edaphi</name>
    <dbReference type="NCBI Taxonomy" id="2211146"/>
    <lineage>
        <taxon>Bacteria</taxon>
        <taxon>Pseudomonadati</taxon>
        <taxon>Bacteroidota</taxon>
        <taxon>Cytophagia</taxon>
        <taxon>Cytophagales</taxon>
        <taxon>Hymenobacteraceae</taxon>
        <taxon>Hymenobacter</taxon>
    </lineage>
</organism>